<dbReference type="InterPro" id="IPR011006">
    <property type="entry name" value="CheY-like_superfamily"/>
</dbReference>
<dbReference type="PROSITE" id="PS50110">
    <property type="entry name" value="RESPONSE_REGULATORY"/>
    <property type="match status" value="1"/>
</dbReference>
<reference evidence="3 4" key="1">
    <citation type="submission" date="2019-12" db="EMBL/GenBank/DDBJ databases">
        <authorList>
            <person name="Sun J.-Q."/>
        </authorList>
    </citation>
    <scope>NUCLEOTIDE SEQUENCE [LARGE SCALE GENOMIC DNA]</scope>
    <source>
        <strain evidence="3 4">JCM 17928</strain>
    </source>
</reference>
<feature type="domain" description="Response regulatory" evidence="2">
    <location>
        <begin position="18"/>
        <end position="147"/>
    </location>
</feature>
<proteinExistence type="predicted"/>
<evidence type="ECO:0000259" key="2">
    <source>
        <dbReference type="PROSITE" id="PS50110"/>
    </source>
</evidence>
<keyword evidence="1" id="KW-0597">Phosphoprotein</keyword>
<dbReference type="SUPFAM" id="SSF52172">
    <property type="entry name" value="CheY-like"/>
    <property type="match status" value="1"/>
</dbReference>
<dbReference type="AlphaFoldDB" id="A0A6N8HI60"/>
<evidence type="ECO:0000313" key="3">
    <source>
        <dbReference type="EMBL" id="MUV05353.1"/>
    </source>
</evidence>
<accession>A0A6N8HI60</accession>
<dbReference type="EMBL" id="WOWP01000062">
    <property type="protein sequence ID" value="MUV05353.1"/>
    <property type="molecule type" value="Genomic_DNA"/>
</dbReference>
<keyword evidence="4" id="KW-1185">Reference proteome</keyword>
<evidence type="ECO:0000256" key="1">
    <source>
        <dbReference type="PROSITE-ProRule" id="PRU00169"/>
    </source>
</evidence>
<protein>
    <submittedName>
        <fullName evidence="3">Response regulator</fullName>
    </submittedName>
</protein>
<feature type="modified residue" description="4-aspartylphosphate" evidence="1">
    <location>
        <position position="75"/>
    </location>
</feature>
<comment type="caution">
    <text evidence="3">The sequence shown here is derived from an EMBL/GenBank/DDBJ whole genome shotgun (WGS) entry which is preliminary data.</text>
</comment>
<dbReference type="Proteomes" id="UP000433945">
    <property type="component" value="Unassembled WGS sequence"/>
</dbReference>
<dbReference type="Gene3D" id="3.40.50.2300">
    <property type="match status" value="1"/>
</dbReference>
<evidence type="ECO:0000313" key="4">
    <source>
        <dbReference type="Proteomes" id="UP000433945"/>
    </source>
</evidence>
<dbReference type="Pfam" id="PF00072">
    <property type="entry name" value="Response_reg"/>
    <property type="match status" value="1"/>
</dbReference>
<sequence>MLFHLKINDIAVLKNSLHVLAIDDHVVVLEGYLSIFKNLEIAQPHRLKFTKATDCKTGYEVIVNQTEPFDVAVIDYSIPNFPDKKLFSGEDIAMLVRNRMPKCKIIMMTMHKEMDIMERILDKVKPEGFINKSDCSTDELIDGFNKVMKNEVYHSKTVSDHIKRIEKGIVFDAIDLKIIQLLSKGIKNKNLEKYIPLSSSAIEKRKYKLKRVLDIKGDDEDLINTARKLGYI</sequence>
<name>A0A6N8HI60_9FLAO</name>
<dbReference type="SMART" id="SM00448">
    <property type="entry name" value="REC"/>
    <property type="match status" value="1"/>
</dbReference>
<dbReference type="InterPro" id="IPR001789">
    <property type="entry name" value="Sig_transdc_resp-reg_receiver"/>
</dbReference>
<organism evidence="3 4">
    <name type="scientific">Flavobacterium rakeshii</name>
    <dbReference type="NCBI Taxonomy" id="1038845"/>
    <lineage>
        <taxon>Bacteria</taxon>
        <taxon>Pseudomonadati</taxon>
        <taxon>Bacteroidota</taxon>
        <taxon>Flavobacteriia</taxon>
        <taxon>Flavobacteriales</taxon>
        <taxon>Flavobacteriaceae</taxon>
        <taxon>Flavobacterium</taxon>
    </lineage>
</organism>
<gene>
    <name evidence="3" type="ORF">GN157_16685</name>
</gene>
<dbReference type="GO" id="GO:0000160">
    <property type="term" value="P:phosphorelay signal transduction system"/>
    <property type="evidence" value="ECO:0007669"/>
    <property type="project" value="InterPro"/>
</dbReference>